<dbReference type="InterPro" id="IPR036388">
    <property type="entry name" value="WH-like_DNA-bd_sf"/>
</dbReference>
<dbReference type="InterPro" id="IPR000524">
    <property type="entry name" value="Tscrpt_reg_HTH_GntR"/>
</dbReference>
<dbReference type="PROSITE" id="PS50949">
    <property type="entry name" value="HTH_GNTR"/>
    <property type="match status" value="1"/>
</dbReference>
<dbReference type="CDD" id="cd07377">
    <property type="entry name" value="WHTH_GntR"/>
    <property type="match status" value="1"/>
</dbReference>
<dbReference type="AlphaFoldDB" id="A0A3P7RVX0"/>
<evidence type="ECO:0000256" key="2">
    <source>
        <dbReference type="ARBA" id="ARBA00023125"/>
    </source>
</evidence>
<reference evidence="5 6" key="1">
    <citation type="submission" date="2018-09" db="EMBL/GenBank/DDBJ databases">
        <authorList>
            <person name="Postec A."/>
        </authorList>
    </citation>
    <scope>NUCLEOTIDE SEQUENCE [LARGE SCALE GENOMIC DNA]</scope>
    <source>
        <strain evidence="5">70B-A</strain>
    </source>
</reference>
<dbReference type="Gene3D" id="1.10.10.10">
    <property type="entry name" value="Winged helix-like DNA-binding domain superfamily/Winged helix DNA-binding domain"/>
    <property type="match status" value="1"/>
</dbReference>
<dbReference type="KEGG" id="cbar:PATL70BA_1052"/>
<sequence>MFQVDIRSRIPIYEQMYENIRRLILEGHIKEDEQLPSIRELASLLTVNPNTILKAFKQLEQDGYIYALQGRGNFAKKLDVVYRNQEIEGVKKKLKETILEAKLLNIPIETLMDLLKDAYKRGGNQ</sequence>
<dbReference type="PANTHER" id="PTHR38445">
    <property type="entry name" value="HTH-TYPE TRANSCRIPTIONAL REPRESSOR YTRA"/>
    <property type="match status" value="1"/>
</dbReference>
<name>A0A3P7RVX0_9FIRM</name>
<evidence type="ECO:0000313" key="5">
    <source>
        <dbReference type="EMBL" id="VDN46926.1"/>
    </source>
</evidence>
<dbReference type="Pfam" id="PF00392">
    <property type="entry name" value="GntR"/>
    <property type="match status" value="1"/>
</dbReference>
<dbReference type="PANTHER" id="PTHR38445:SF7">
    <property type="entry name" value="GNTR-FAMILY TRANSCRIPTIONAL REGULATOR"/>
    <property type="match status" value="1"/>
</dbReference>
<dbReference type="GO" id="GO:0003677">
    <property type="term" value="F:DNA binding"/>
    <property type="evidence" value="ECO:0007669"/>
    <property type="project" value="UniProtKB-KW"/>
</dbReference>
<protein>
    <submittedName>
        <fullName evidence="5">GntR family transcriptional regulator</fullName>
    </submittedName>
</protein>
<dbReference type="InterPro" id="IPR036390">
    <property type="entry name" value="WH_DNA-bd_sf"/>
</dbReference>
<keyword evidence="6" id="KW-1185">Reference proteome</keyword>
<dbReference type="SUPFAM" id="SSF46785">
    <property type="entry name" value="Winged helix' DNA-binding domain"/>
    <property type="match status" value="1"/>
</dbReference>
<evidence type="ECO:0000259" key="4">
    <source>
        <dbReference type="PROSITE" id="PS50949"/>
    </source>
</evidence>
<evidence type="ECO:0000313" key="6">
    <source>
        <dbReference type="Proteomes" id="UP000279029"/>
    </source>
</evidence>
<dbReference type="RefSeq" id="WP_125136345.1">
    <property type="nucleotide sequence ID" value="NZ_LR130778.1"/>
</dbReference>
<evidence type="ECO:0000256" key="1">
    <source>
        <dbReference type="ARBA" id="ARBA00023015"/>
    </source>
</evidence>
<feature type="domain" description="HTH gntR-type" evidence="4">
    <location>
        <begin position="10"/>
        <end position="78"/>
    </location>
</feature>
<accession>A0A3P7RVX0</accession>
<keyword evidence="2" id="KW-0238">DNA-binding</keyword>
<dbReference type="SMART" id="SM00345">
    <property type="entry name" value="HTH_GNTR"/>
    <property type="match status" value="1"/>
</dbReference>
<dbReference type="Proteomes" id="UP000279029">
    <property type="component" value="Chromosome"/>
</dbReference>
<keyword evidence="3" id="KW-0804">Transcription</keyword>
<dbReference type="GO" id="GO:0003700">
    <property type="term" value="F:DNA-binding transcription factor activity"/>
    <property type="evidence" value="ECO:0007669"/>
    <property type="project" value="InterPro"/>
</dbReference>
<proteinExistence type="predicted"/>
<dbReference type="OrthoDB" id="9801546at2"/>
<gene>
    <name evidence="5" type="ORF">PATL70BA_1052</name>
</gene>
<dbReference type="EMBL" id="LR130778">
    <property type="protein sequence ID" value="VDN46926.1"/>
    <property type="molecule type" value="Genomic_DNA"/>
</dbReference>
<evidence type="ECO:0000256" key="3">
    <source>
        <dbReference type="ARBA" id="ARBA00023163"/>
    </source>
</evidence>
<organism evidence="5 6">
    <name type="scientific">Petrocella atlantisensis</name>
    <dbReference type="NCBI Taxonomy" id="2173034"/>
    <lineage>
        <taxon>Bacteria</taxon>
        <taxon>Bacillati</taxon>
        <taxon>Bacillota</taxon>
        <taxon>Clostridia</taxon>
        <taxon>Lachnospirales</taxon>
        <taxon>Vallitaleaceae</taxon>
        <taxon>Petrocella</taxon>
    </lineage>
</organism>
<keyword evidence="1" id="KW-0805">Transcription regulation</keyword>